<dbReference type="STRING" id="83767.SAMN05660652_01034"/>
<feature type="coiled-coil region" evidence="1">
    <location>
        <begin position="555"/>
        <end position="621"/>
    </location>
</feature>
<dbReference type="Proteomes" id="UP000198607">
    <property type="component" value="Unassembled WGS sequence"/>
</dbReference>
<dbReference type="OrthoDB" id="6188198at2"/>
<keyword evidence="1" id="KW-0175">Coiled coil</keyword>
<reference evidence="2 3" key="1">
    <citation type="submission" date="2016-10" db="EMBL/GenBank/DDBJ databases">
        <authorList>
            <person name="de Groot N.N."/>
        </authorList>
    </citation>
    <scope>NUCLEOTIDE SEQUENCE [LARGE SCALE GENOMIC DNA]</scope>
    <source>
        <strain evidence="2 3">DSM 5885</strain>
    </source>
</reference>
<evidence type="ECO:0000313" key="3">
    <source>
        <dbReference type="Proteomes" id="UP000198607"/>
    </source>
</evidence>
<evidence type="ECO:0000256" key="1">
    <source>
        <dbReference type="SAM" id="Coils"/>
    </source>
</evidence>
<accession>A0A1G7Z1Q8</accession>
<sequence>MPRPAEVILNNIEKLLLGWHDNTDQRIYGLCQELQKYYPERVEIANELVAKRKIARSLIEAAYKEGAGSKKVEAWEVLVARAEDLALPQLRETMDANREKGAAKKKQYLNEERDRAKNGLPLSTVVARQSTIPAVQPVVRVNTAHEELRPTSIHANDIRGLRPLRDWTLLMDETGKSFNVATPGQQGKFVGLLIDSSNPGLSPLRPGWHAADETNTEVDRVVQKILDARCGVIGFPVSSLPRNPGERWLDGMRVLVDWVLRLLPIDGPTTVNVIIEARPPYKPGMEPDAICRDALALLARAWPDRAKLINLRMSTQPKDGHPLLAYADALAFTWGSSNNSSKERRKRSGLIDTCLLNFSPNDLAACWDAWDHPGGLSPTYWTALVTSSEAQHPSSITSAILDAVAKVARRDKARWQTYLAETEQYLFGSSIILERLGAMVDWLDKAKPSDEKISDALRLVWLTVSLARSNHRGETECAWSEELTTLSGKLHDEVAPLCCQADLHRAVAATNRFDFSSSKDVLERWVIGAPAIPGLRYWAQSYSSLGQHFAFSGDLAKARNAFAEAIKAFEKLSDRAVREKEIDQTSCYAAIAAMDDISLDNSNARAKLEDYLKNLDASVERLAASNEIEQYRHHTLLRWIVTCQDEELGQAYLSQRKNWHSGSAHPWPLIEIYRAMLLYPCDKEGALKHAQTAAAIAFGSQQGPTVRLIGACCRAVCVAWGDSWREADSVLPGLRQLLPTADERIKQLESFLKNPYDPLKLFHEVLPFNFR</sequence>
<proteinExistence type="predicted"/>
<organism evidence="2 3">
    <name type="scientific">Propionivibrio dicarboxylicus</name>
    <dbReference type="NCBI Taxonomy" id="83767"/>
    <lineage>
        <taxon>Bacteria</taxon>
        <taxon>Pseudomonadati</taxon>
        <taxon>Pseudomonadota</taxon>
        <taxon>Betaproteobacteria</taxon>
        <taxon>Rhodocyclales</taxon>
        <taxon>Rhodocyclaceae</taxon>
        <taxon>Propionivibrio</taxon>
    </lineage>
</organism>
<keyword evidence="3" id="KW-1185">Reference proteome</keyword>
<dbReference type="AlphaFoldDB" id="A0A1G7Z1Q8"/>
<dbReference type="EMBL" id="FNCY01000003">
    <property type="protein sequence ID" value="SDH02110.1"/>
    <property type="molecule type" value="Genomic_DNA"/>
</dbReference>
<gene>
    <name evidence="2" type="ORF">SAMN05660652_01034</name>
</gene>
<evidence type="ECO:0000313" key="2">
    <source>
        <dbReference type="EMBL" id="SDH02110.1"/>
    </source>
</evidence>
<protein>
    <submittedName>
        <fullName evidence="2">Uncharacterized protein</fullName>
    </submittedName>
</protein>
<dbReference type="RefSeq" id="WP_091934769.1">
    <property type="nucleotide sequence ID" value="NZ_FNCY01000003.1"/>
</dbReference>
<name>A0A1G7Z1Q8_9RHOO</name>